<organism evidence="2">
    <name type="scientific">uncultured Acetobacteraceae bacterium</name>
    <dbReference type="NCBI Taxonomy" id="169975"/>
    <lineage>
        <taxon>Bacteria</taxon>
        <taxon>Pseudomonadati</taxon>
        <taxon>Pseudomonadota</taxon>
        <taxon>Alphaproteobacteria</taxon>
        <taxon>Acetobacterales</taxon>
        <taxon>Acetobacteraceae</taxon>
        <taxon>environmental samples</taxon>
    </lineage>
</organism>
<feature type="region of interest" description="Disordered" evidence="1">
    <location>
        <begin position="1"/>
        <end position="26"/>
    </location>
</feature>
<sequence>DAEGGGGARRCRPDRRRHLARERTVHLPRPGWHLAARADRGRCDAGGLPARPCARAGFLRRAPRPARRSRRGPQRGARGAGGAGPALAGRLPAGHAERGRPARARRLATAPAHARRAGQGALPALRRRGAEPAALGRLPGLPRLRRARRPAPARGVVRRNAARHGADRRSAGALRPLRLDRHLGQRPPRRRLRRGSAGPPRPHGRVEPGTFGGQRDVRRGAARAGDAAGAGVRGRAAARRRRL</sequence>
<gene>
    <name evidence="2" type="ORF">AVDCRST_MAG04-769</name>
</gene>
<feature type="compositionally biased region" description="Low complexity" evidence="1">
    <location>
        <begin position="131"/>
        <end position="142"/>
    </location>
</feature>
<feature type="non-terminal residue" evidence="2">
    <location>
        <position position="1"/>
    </location>
</feature>
<reference evidence="2" key="1">
    <citation type="submission" date="2020-02" db="EMBL/GenBank/DDBJ databases">
        <authorList>
            <person name="Meier V. D."/>
        </authorList>
    </citation>
    <scope>NUCLEOTIDE SEQUENCE</scope>
    <source>
        <strain evidence="2">AVDCRST_MAG04</strain>
    </source>
</reference>
<accession>A0A6J4HJR5</accession>
<feature type="compositionally biased region" description="Low complexity" evidence="1">
    <location>
        <begin position="222"/>
        <end position="235"/>
    </location>
</feature>
<evidence type="ECO:0000256" key="1">
    <source>
        <dbReference type="SAM" id="MobiDB-lite"/>
    </source>
</evidence>
<feature type="compositionally biased region" description="Basic residues" evidence="1">
    <location>
        <begin position="143"/>
        <end position="162"/>
    </location>
</feature>
<feature type="compositionally biased region" description="Basic residues" evidence="1">
    <location>
        <begin position="61"/>
        <end position="73"/>
    </location>
</feature>
<feature type="compositionally biased region" description="Basic residues" evidence="1">
    <location>
        <begin position="9"/>
        <end position="20"/>
    </location>
</feature>
<feature type="non-terminal residue" evidence="2">
    <location>
        <position position="243"/>
    </location>
</feature>
<dbReference type="EMBL" id="CADCTL010000059">
    <property type="protein sequence ID" value="CAA9224057.1"/>
    <property type="molecule type" value="Genomic_DNA"/>
</dbReference>
<dbReference type="AlphaFoldDB" id="A0A6J4HJR5"/>
<proteinExistence type="predicted"/>
<feature type="region of interest" description="Disordered" evidence="1">
    <location>
        <begin position="39"/>
        <end position="243"/>
    </location>
</feature>
<protein>
    <submittedName>
        <fullName evidence="2">NAD-dependent protein deacetylase of SIR2 family</fullName>
    </submittedName>
</protein>
<name>A0A6J4HJR5_9PROT</name>
<evidence type="ECO:0000313" key="2">
    <source>
        <dbReference type="EMBL" id="CAA9224057.1"/>
    </source>
</evidence>
<feature type="compositionally biased region" description="Low complexity" evidence="1">
    <location>
        <begin position="85"/>
        <end position="94"/>
    </location>
</feature>